<dbReference type="AlphaFoldDB" id="A0A8D8EXI8"/>
<keyword evidence="1" id="KW-0812">Transmembrane</keyword>
<proteinExistence type="predicted"/>
<accession>A0A8D8EXI8</accession>
<evidence type="ECO:0000256" key="1">
    <source>
        <dbReference type="SAM" id="Phobius"/>
    </source>
</evidence>
<dbReference type="EMBL" id="HBUE01013049">
    <property type="protein sequence ID" value="CAG6449354.1"/>
    <property type="molecule type" value="Transcribed_RNA"/>
</dbReference>
<keyword evidence="1" id="KW-1133">Transmembrane helix</keyword>
<feature type="transmembrane region" description="Helical" evidence="1">
    <location>
        <begin position="65"/>
        <end position="82"/>
    </location>
</feature>
<feature type="transmembrane region" description="Helical" evidence="1">
    <location>
        <begin position="6"/>
        <end position="22"/>
    </location>
</feature>
<reference evidence="2" key="1">
    <citation type="submission" date="2021-05" db="EMBL/GenBank/DDBJ databases">
        <authorList>
            <person name="Alioto T."/>
            <person name="Alioto T."/>
            <person name="Gomez Garrido J."/>
        </authorList>
    </citation>
    <scope>NUCLEOTIDE SEQUENCE</scope>
</reference>
<organism evidence="2">
    <name type="scientific">Culex pipiens</name>
    <name type="common">House mosquito</name>
    <dbReference type="NCBI Taxonomy" id="7175"/>
    <lineage>
        <taxon>Eukaryota</taxon>
        <taxon>Metazoa</taxon>
        <taxon>Ecdysozoa</taxon>
        <taxon>Arthropoda</taxon>
        <taxon>Hexapoda</taxon>
        <taxon>Insecta</taxon>
        <taxon>Pterygota</taxon>
        <taxon>Neoptera</taxon>
        <taxon>Endopterygota</taxon>
        <taxon>Diptera</taxon>
        <taxon>Nematocera</taxon>
        <taxon>Culicoidea</taxon>
        <taxon>Culicidae</taxon>
        <taxon>Culicinae</taxon>
        <taxon>Culicini</taxon>
        <taxon>Culex</taxon>
        <taxon>Culex</taxon>
    </lineage>
</organism>
<protein>
    <submittedName>
        <fullName evidence="2">(northern house mosquito) hypothetical protein</fullName>
    </submittedName>
</protein>
<evidence type="ECO:0000313" key="2">
    <source>
        <dbReference type="EMBL" id="CAG6449354.1"/>
    </source>
</evidence>
<keyword evidence="1" id="KW-0472">Membrane</keyword>
<name>A0A8D8EXI8_CULPI</name>
<sequence>MLALSYSFFFAVHSISLITLAAHSPRSTHSLSSLSLGRARPLIWFLLCRLFFVAEYSPLQSATVASSSPSFITLVVFLLFFFGRFKRFASTPEPNGPNC</sequence>